<dbReference type="OrthoDB" id="4843387at2759"/>
<evidence type="ECO:0008006" key="3">
    <source>
        <dbReference type="Google" id="ProtNLM"/>
    </source>
</evidence>
<name>A0A4Y2X0P8_ARAVE</name>
<sequence>MAQRCRYNLPRPFVVPYIAAVGDKLILIDDNCRPHPVWLVEDFLKHEESIRMFWPTYFWNINPIEHVWDMLGSFWLPILSINGSRSEREALLVEWDRIHKFLEIRPRFV</sequence>
<accession>A0A4Y2X0P8</accession>
<dbReference type="Gene3D" id="3.30.420.10">
    <property type="entry name" value="Ribonuclease H-like superfamily/Ribonuclease H"/>
    <property type="match status" value="1"/>
</dbReference>
<dbReference type="Proteomes" id="UP000499080">
    <property type="component" value="Unassembled WGS sequence"/>
</dbReference>
<evidence type="ECO:0000313" key="2">
    <source>
        <dbReference type="Proteomes" id="UP000499080"/>
    </source>
</evidence>
<comment type="caution">
    <text evidence="1">The sequence shown here is derived from an EMBL/GenBank/DDBJ whole genome shotgun (WGS) entry which is preliminary data.</text>
</comment>
<evidence type="ECO:0000313" key="1">
    <source>
        <dbReference type="EMBL" id="GBO42666.1"/>
    </source>
</evidence>
<gene>
    <name evidence="1" type="ORF">AVEN_93242_1</name>
</gene>
<organism evidence="1 2">
    <name type="scientific">Araneus ventricosus</name>
    <name type="common">Orbweaver spider</name>
    <name type="synonym">Epeira ventricosa</name>
    <dbReference type="NCBI Taxonomy" id="182803"/>
    <lineage>
        <taxon>Eukaryota</taxon>
        <taxon>Metazoa</taxon>
        <taxon>Ecdysozoa</taxon>
        <taxon>Arthropoda</taxon>
        <taxon>Chelicerata</taxon>
        <taxon>Arachnida</taxon>
        <taxon>Araneae</taxon>
        <taxon>Araneomorphae</taxon>
        <taxon>Entelegynae</taxon>
        <taxon>Araneoidea</taxon>
        <taxon>Araneidae</taxon>
        <taxon>Araneus</taxon>
    </lineage>
</organism>
<dbReference type="EMBL" id="BGPR01068854">
    <property type="protein sequence ID" value="GBO42666.1"/>
    <property type="molecule type" value="Genomic_DNA"/>
</dbReference>
<dbReference type="GO" id="GO:0003676">
    <property type="term" value="F:nucleic acid binding"/>
    <property type="evidence" value="ECO:0007669"/>
    <property type="project" value="InterPro"/>
</dbReference>
<proteinExistence type="predicted"/>
<protein>
    <recommendedName>
        <fullName evidence="3">Tc1-like transposase DDE domain-containing protein</fullName>
    </recommendedName>
</protein>
<reference evidence="1 2" key="1">
    <citation type="journal article" date="2019" name="Sci. Rep.">
        <title>Orb-weaving spider Araneus ventricosus genome elucidates the spidroin gene catalogue.</title>
        <authorList>
            <person name="Kono N."/>
            <person name="Nakamura H."/>
            <person name="Ohtoshi R."/>
            <person name="Moran D.A.P."/>
            <person name="Shinohara A."/>
            <person name="Yoshida Y."/>
            <person name="Fujiwara M."/>
            <person name="Mori M."/>
            <person name="Tomita M."/>
            <person name="Arakawa K."/>
        </authorList>
    </citation>
    <scope>NUCLEOTIDE SEQUENCE [LARGE SCALE GENOMIC DNA]</scope>
</reference>
<keyword evidence="2" id="KW-1185">Reference proteome</keyword>
<dbReference type="AlphaFoldDB" id="A0A4Y2X0P8"/>
<dbReference type="InterPro" id="IPR036397">
    <property type="entry name" value="RNaseH_sf"/>
</dbReference>